<comment type="caution">
    <text evidence="1">The sequence shown here is derived from an EMBL/GenBank/DDBJ whole genome shotgun (WGS) entry which is preliminary data.</text>
</comment>
<keyword evidence="2" id="KW-1185">Reference proteome</keyword>
<evidence type="ECO:0000313" key="2">
    <source>
        <dbReference type="Proteomes" id="UP001148838"/>
    </source>
</evidence>
<organism evidence="1 2">
    <name type="scientific">Periplaneta americana</name>
    <name type="common">American cockroach</name>
    <name type="synonym">Blatta americana</name>
    <dbReference type="NCBI Taxonomy" id="6978"/>
    <lineage>
        <taxon>Eukaryota</taxon>
        <taxon>Metazoa</taxon>
        <taxon>Ecdysozoa</taxon>
        <taxon>Arthropoda</taxon>
        <taxon>Hexapoda</taxon>
        <taxon>Insecta</taxon>
        <taxon>Pterygota</taxon>
        <taxon>Neoptera</taxon>
        <taxon>Polyneoptera</taxon>
        <taxon>Dictyoptera</taxon>
        <taxon>Blattodea</taxon>
        <taxon>Blattoidea</taxon>
        <taxon>Blattidae</taxon>
        <taxon>Blattinae</taxon>
        <taxon>Periplaneta</taxon>
    </lineage>
</organism>
<proteinExistence type="predicted"/>
<dbReference type="EMBL" id="JAJSOF020000025">
    <property type="protein sequence ID" value="KAJ4434900.1"/>
    <property type="molecule type" value="Genomic_DNA"/>
</dbReference>
<protein>
    <submittedName>
        <fullName evidence="1">Uncharacterized protein</fullName>
    </submittedName>
</protein>
<sequence length="199" mass="23545">MEKDGAYEMDRENKKRRCVGKRLTRFWTLVSDIVNATLTSAANPKEAEDNIARITMDVQTPLGPGDIARQACSAKFNNIKWKWRGHVTRLRDGRWTQKVTLWDPRIGKRSRERQRTRWADLIRGRVGSHWSSRARNRKDWKNLRRQGNIPVHRDLRSNVRPWDELRAHQPHPRRTGLRPVPQSFYGHVPFPPQMVWSLE</sequence>
<reference evidence="1 2" key="1">
    <citation type="journal article" date="2022" name="Allergy">
        <title>Genome assembly and annotation of Periplaneta americana reveal a comprehensive cockroach allergen profile.</title>
        <authorList>
            <person name="Wang L."/>
            <person name="Xiong Q."/>
            <person name="Saelim N."/>
            <person name="Wang L."/>
            <person name="Nong W."/>
            <person name="Wan A.T."/>
            <person name="Shi M."/>
            <person name="Liu X."/>
            <person name="Cao Q."/>
            <person name="Hui J.H.L."/>
            <person name="Sookrung N."/>
            <person name="Leung T.F."/>
            <person name="Tungtrongchitr A."/>
            <person name="Tsui S.K.W."/>
        </authorList>
    </citation>
    <scope>NUCLEOTIDE SEQUENCE [LARGE SCALE GENOMIC DNA]</scope>
    <source>
        <strain evidence="1">PWHHKU_190912</strain>
    </source>
</reference>
<accession>A0ABQ8SMD6</accession>
<name>A0ABQ8SMD6_PERAM</name>
<evidence type="ECO:0000313" key="1">
    <source>
        <dbReference type="EMBL" id="KAJ4434900.1"/>
    </source>
</evidence>
<dbReference type="Proteomes" id="UP001148838">
    <property type="component" value="Unassembled WGS sequence"/>
</dbReference>
<gene>
    <name evidence="1" type="ORF">ANN_23471</name>
</gene>